<feature type="compositionally biased region" description="Basic and acidic residues" evidence="2">
    <location>
        <begin position="1"/>
        <end position="15"/>
    </location>
</feature>
<dbReference type="InterPro" id="IPR043504">
    <property type="entry name" value="Peptidase_S1_PA_chymotrypsin"/>
</dbReference>
<sequence>MNDKEKENIEEHQYEEPSPEDFLFEEDEEDLDRVEKQKKRKVFIIKTVAIGVSFLLVLNVLGVWLNMFNLNALQFLRTSNELSKQEDIQLYKEAVVTIQGNSSRGTGFAVSPDGMIITNHHVVDGKGQLVVSFPNGDLYEGTVINSNEDLDLAFVSVPANDVPHLTLDENSGSIGDPIYVIGNPLMHSQIVTDGEIVENEDRLHVLKISAPIYSGNSGSPVINEDGKVIGVVYARTIPRLLDDKNSVGLAIPIQYVNDELQQLIRP</sequence>
<accession>A0ABT5VBC4</accession>
<name>A0ABT5VBC4_9BACI</name>
<keyword evidence="3" id="KW-0472">Membrane</keyword>
<dbReference type="InterPro" id="IPR001940">
    <property type="entry name" value="Peptidase_S1C"/>
</dbReference>
<protein>
    <submittedName>
        <fullName evidence="4">Trypsin-like peptidase domain-containing protein</fullName>
    </submittedName>
</protein>
<evidence type="ECO:0000313" key="4">
    <source>
        <dbReference type="EMBL" id="MDE5412750.1"/>
    </source>
</evidence>
<evidence type="ECO:0000256" key="3">
    <source>
        <dbReference type="SAM" id="Phobius"/>
    </source>
</evidence>
<keyword evidence="1" id="KW-0720">Serine protease</keyword>
<feature type="region of interest" description="Disordered" evidence="2">
    <location>
        <begin position="1"/>
        <end position="22"/>
    </location>
</feature>
<dbReference type="PANTHER" id="PTHR43019">
    <property type="entry name" value="SERINE ENDOPROTEASE DEGS"/>
    <property type="match status" value="1"/>
</dbReference>
<keyword evidence="1" id="KW-0378">Hydrolase</keyword>
<dbReference type="Pfam" id="PF13365">
    <property type="entry name" value="Trypsin_2"/>
    <property type="match status" value="1"/>
</dbReference>
<comment type="caution">
    <text evidence="4">The sequence shown here is derived from an EMBL/GenBank/DDBJ whole genome shotgun (WGS) entry which is preliminary data.</text>
</comment>
<feature type="transmembrane region" description="Helical" evidence="3">
    <location>
        <begin position="43"/>
        <end position="65"/>
    </location>
</feature>
<dbReference type="EMBL" id="JAOTPO010000003">
    <property type="protein sequence ID" value="MDE5412750.1"/>
    <property type="molecule type" value="Genomic_DNA"/>
</dbReference>
<keyword evidence="3" id="KW-0812">Transmembrane</keyword>
<organism evidence="4 5">
    <name type="scientific">Alkalihalobacterium chitinilyticum</name>
    <dbReference type="NCBI Taxonomy" id="2980103"/>
    <lineage>
        <taxon>Bacteria</taxon>
        <taxon>Bacillati</taxon>
        <taxon>Bacillota</taxon>
        <taxon>Bacilli</taxon>
        <taxon>Bacillales</taxon>
        <taxon>Bacillaceae</taxon>
        <taxon>Alkalihalobacterium</taxon>
    </lineage>
</organism>
<dbReference type="PRINTS" id="PR00834">
    <property type="entry name" value="PROTEASES2C"/>
</dbReference>
<gene>
    <name evidence="4" type="ORF">N7Z68_05085</name>
</gene>
<evidence type="ECO:0000256" key="2">
    <source>
        <dbReference type="SAM" id="MobiDB-lite"/>
    </source>
</evidence>
<dbReference type="RefSeq" id="WP_275117391.1">
    <property type="nucleotide sequence ID" value="NZ_JAOTPO010000003.1"/>
</dbReference>
<dbReference type="Gene3D" id="2.40.10.10">
    <property type="entry name" value="Trypsin-like serine proteases"/>
    <property type="match status" value="2"/>
</dbReference>
<reference evidence="4" key="1">
    <citation type="submission" date="2024-05" db="EMBL/GenBank/DDBJ databases">
        <title>Alkalihalobacillus sp. strain MEB203 novel alkaliphilic bacterium from Lonar Lake, India.</title>
        <authorList>
            <person name="Joshi A."/>
            <person name="Thite S."/>
            <person name="Mengade P."/>
        </authorList>
    </citation>
    <scope>NUCLEOTIDE SEQUENCE</scope>
    <source>
        <strain evidence="4">MEB 203</strain>
    </source>
</reference>
<dbReference type="InterPro" id="IPR009003">
    <property type="entry name" value="Peptidase_S1_PA"/>
</dbReference>
<dbReference type="Proteomes" id="UP001148125">
    <property type="component" value="Unassembled WGS sequence"/>
</dbReference>
<keyword evidence="1" id="KW-0645">Protease</keyword>
<proteinExistence type="predicted"/>
<evidence type="ECO:0000256" key="1">
    <source>
        <dbReference type="ARBA" id="ARBA00022825"/>
    </source>
</evidence>
<keyword evidence="5" id="KW-1185">Reference proteome</keyword>
<dbReference type="SUPFAM" id="SSF50494">
    <property type="entry name" value="Trypsin-like serine proteases"/>
    <property type="match status" value="1"/>
</dbReference>
<evidence type="ECO:0000313" key="5">
    <source>
        <dbReference type="Proteomes" id="UP001148125"/>
    </source>
</evidence>
<keyword evidence="3" id="KW-1133">Transmembrane helix</keyword>